<dbReference type="SUPFAM" id="SSF54427">
    <property type="entry name" value="NTF2-like"/>
    <property type="match status" value="1"/>
</dbReference>
<evidence type="ECO:0000259" key="1">
    <source>
        <dbReference type="Pfam" id="PF14534"/>
    </source>
</evidence>
<organism evidence="2 3">
    <name type="scientific">Pectobacterium brasiliense</name>
    <dbReference type="NCBI Taxonomy" id="180957"/>
    <lineage>
        <taxon>Bacteria</taxon>
        <taxon>Pseudomonadati</taxon>
        <taxon>Pseudomonadota</taxon>
        <taxon>Gammaproteobacteria</taxon>
        <taxon>Enterobacterales</taxon>
        <taxon>Pectobacteriaceae</taxon>
        <taxon>Pectobacterium</taxon>
    </lineage>
</organism>
<evidence type="ECO:0000313" key="2">
    <source>
        <dbReference type="EMBL" id="KGA34037.1"/>
    </source>
</evidence>
<feature type="domain" description="DUF4440" evidence="1">
    <location>
        <begin position="16"/>
        <end position="111"/>
    </location>
</feature>
<dbReference type="AlphaFoldDB" id="A0A0M2F091"/>
<reference evidence="2 3" key="1">
    <citation type="submission" date="2014-08" db="EMBL/GenBank/DDBJ databases">
        <title>Genome sequences of NCPPB Pectobacterium isolates.</title>
        <authorList>
            <person name="Glover R.H."/>
            <person name="Sapp M."/>
            <person name="Elphinstone J."/>
        </authorList>
    </citation>
    <scope>NUCLEOTIDE SEQUENCE [LARGE SCALE GENOMIC DNA]</scope>
    <source>
        <strain evidence="2 3">LMG 21372</strain>
    </source>
</reference>
<dbReference type="OrthoDB" id="121974at2"/>
<name>A0A0M2F091_9GAMM</name>
<sequence>MISERQKLQSLIVHYERQLHCQATRSKKTIIDQLLHRDFFEIGRSGMRYDKQQVIDALISETVEQQIQADNFELSVVDEKSVLLTYMSYKADENNIVSKTWRTSLWIKNADSPNPDAWQMRFHQGTPTAN</sequence>
<proteinExistence type="predicted"/>
<dbReference type="EMBL" id="JQOD01000002">
    <property type="protein sequence ID" value="KGA34037.1"/>
    <property type="molecule type" value="Genomic_DNA"/>
</dbReference>
<dbReference type="Proteomes" id="UP000029435">
    <property type="component" value="Unassembled WGS sequence"/>
</dbReference>
<evidence type="ECO:0000313" key="3">
    <source>
        <dbReference type="Proteomes" id="UP000029435"/>
    </source>
</evidence>
<dbReference type="Pfam" id="PF14534">
    <property type="entry name" value="DUF4440"/>
    <property type="match status" value="1"/>
</dbReference>
<gene>
    <name evidence="2" type="ORF">KU74_11190</name>
</gene>
<comment type="caution">
    <text evidence="2">The sequence shown here is derived from an EMBL/GenBank/DDBJ whole genome shotgun (WGS) entry which is preliminary data.</text>
</comment>
<protein>
    <submittedName>
        <fullName evidence="2">RNase H</fullName>
    </submittedName>
</protein>
<accession>A0A0M2F091</accession>
<dbReference type="Gene3D" id="3.10.450.50">
    <property type="match status" value="1"/>
</dbReference>
<dbReference type="InterPro" id="IPR027843">
    <property type="entry name" value="DUF4440"/>
</dbReference>
<dbReference type="InterPro" id="IPR032710">
    <property type="entry name" value="NTF2-like_dom_sf"/>
</dbReference>